<protein>
    <recommendedName>
        <fullName evidence="4">Fe2OG dioxygenase domain-containing protein</fullName>
    </recommendedName>
</protein>
<gene>
    <name evidence="2" type="ORF">ACHAWU_004337</name>
</gene>
<accession>A0ABD3N3J7</accession>
<evidence type="ECO:0000256" key="1">
    <source>
        <dbReference type="SAM" id="MobiDB-lite"/>
    </source>
</evidence>
<sequence>MGKSDLSVSVVDVDACISPVEAIEAANKLWLAATCQSDLDEVERLYRWALSSKSPPRIAEDEVGGSGSDDGPPTKKAKSGQCGLNQEQFNRAGEKLALLLCQSGRCKKAKKGLVAMGFTCRLAEKVLGYPYDNEHLIHEETNVNTIKVKSKSSPCQIIDGFLSKSELQHLRSVFESPESSYWTDHNYSVDPPSPYFSYVISLEQLRPTKGKGKKQLAFGFIGDLAQKIIACPILNEKFPQLQPSAKYVELWAHNRPHASGHQMHFDSDDEGRGGVRNPIISTVIYVSSGDTTTGEHGSHAGGPTLVTNQKLSDIRLASQGWMAHAKPQRLIAFDGRCLHGVVPGKSYRIGRRVTLMMAFWEDIKIRSGEGPGSARPFPTTNMPVWASQLTSPTKIECEDHASCVETSPITLDVIYETLDGKPWKRGMGMPSYDQVFQGF</sequence>
<evidence type="ECO:0000313" key="2">
    <source>
        <dbReference type="EMBL" id="KAL3770638.1"/>
    </source>
</evidence>
<proteinExistence type="predicted"/>
<keyword evidence="3" id="KW-1185">Reference proteome</keyword>
<organism evidence="2 3">
    <name type="scientific">Discostella pseudostelligera</name>
    <dbReference type="NCBI Taxonomy" id="259834"/>
    <lineage>
        <taxon>Eukaryota</taxon>
        <taxon>Sar</taxon>
        <taxon>Stramenopiles</taxon>
        <taxon>Ochrophyta</taxon>
        <taxon>Bacillariophyta</taxon>
        <taxon>Coscinodiscophyceae</taxon>
        <taxon>Thalassiosirophycidae</taxon>
        <taxon>Stephanodiscales</taxon>
        <taxon>Stephanodiscaceae</taxon>
        <taxon>Discostella</taxon>
    </lineage>
</organism>
<reference evidence="2 3" key="1">
    <citation type="submission" date="2024-10" db="EMBL/GenBank/DDBJ databases">
        <title>Updated reference genomes for cyclostephanoid diatoms.</title>
        <authorList>
            <person name="Roberts W.R."/>
            <person name="Alverson A.J."/>
        </authorList>
    </citation>
    <scope>NUCLEOTIDE SEQUENCE [LARGE SCALE GENOMIC DNA]</scope>
    <source>
        <strain evidence="2 3">AJA232-27</strain>
    </source>
</reference>
<comment type="caution">
    <text evidence="2">The sequence shown here is derived from an EMBL/GenBank/DDBJ whole genome shotgun (WGS) entry which is preliminary data.</text>
</comment>
<evidence type="ECO:0000313" key="3">
    <source>
        <dbReference type="Proteomes" id="UP001530293"/>
    </source>
</evidence>
<dbReference type="AlphaFoldDB" id="A0ABD3N3J7"/>
<name>A0ABD3N3J7_9STRA</name>
<feature type="region of interest" description="Disordered" evidence="1">
    <location>
        <begin position="56"/>
        <end position="82"/>
    </location>
</feature>
<dbReference type="Proteomes" id="UP001530293">
    <property type="component" value="Unassembled WGS sequence"/>
</dbReference>
<dbReference type="EMBL" id="JALLBG020000038">
    <property type="protein sequence ID" value="KAL3770638.1"/>
    <property type="molecule type" value="Genomic_DNA"/>
</dbReference>
<evidence type="ECO:0008006" key="4">
    <source>
        <dbReference type="Google" id="ProtNLM"/>
    </source>
</evidence>